<protein>
    <submittedName>
        <fullName evidence="1">Uncharacterized protein</fullName>
    </submittedName>
</protein>
<gene>
    <name evidence="1" type="ORF">E5K04_05770</name>
</gene>
<keyword evidence="2" id="KW-1185">Reference proteome</keyword>
<sequence>MPAASPSIRCDFCARQATVLLRYRSRLVRHDIHCCGHPLCEEFAGIALQRLDQLTPPAELSERTIERITLEA</sequence>
<organism evidence="1 2">
    <name type="scientific">Crenobacter intestini</name>
    <dbReference type="NCBI Taxonomy" id="2563443"/>
    <lineage>
        <taxon>Bacteria</taxon>
        <taxon>Pseudomonadati</taxon>
        <taxon>Pseudomonadota</taxon>
        <taxon>Betaproteobacteria</taxon>
        <taxon>Neisseriales</taxon>
        <taxon>Neisseriaceae</taxon>
        <taxon>Crenobacter</taxon>
    </lineage>
</organism>
<reference evidence="1 2" key="1">
    <citation type="submission" date="2019-04" db="EMBL/GenBank/DDBJ databases">
        <title>Crenobacter sp. nov.</title>
        <authorList>
            <person name="Shi S."/>
        </authorList>
    </citation>
    <scope>NUCLEOTIDE SEQUENCE [LARGE SCALE GENOMIC DNA]</scope>
    <source>
        <strain evidence="1 2">GY 70310</strain>
    </source>
</reference>
<dbReference type="EMBL" id="STGJ01000005">
    <property type="protein sequence ID" value="TIC84680.1"/>
    <property type="molecule type" value="Genomic_DNA"/>
</dbReference>
<dbReference type="AlphaFoldDB" id="A0A4T0UZM8"/>
<name>A0A4T0UZM8_9NEIS</name>
<dbReference type="RefSeq" id="WP_136551951.1">
    <property type="nucleotide sequence ID" value="NZ_STGJ01000005.1"/>
</dbReference>
<dbReference type="OrthoDB" id="9933103at2"/>
<dbReference type="Proteomes" id="UP000308891">
    <property type="component" value="Unassembled WGS sequence"/>
</dbReference>
<evidence type="ECO:0000313" key="2">
    <source>
        <dbReference type="Proteomes" id="UP000308891"/>
    </source>
</evidence>
<accession>A0A4T0UZM8</accession>
<comment type="caution">
    <text evidence="1">The sequence shown here is derived from an EMBL/GenBank/DDBJ whole genome shotgun (WGS) entry which is preliminary data.</text>
</comment>
<proteinExistence type="predicted"/>
<evidence type="ECO:0000313" key="1">
    <source>
        <dbReference type="EMBL" id="TIC84680.1"/>
    </source>
</evidence>